<comment type="caution">
    <text evidence="21">The sequence shown here is derived from an EMBL/GenBank/DDBJ whole genome shotgun (WGS) entry which is preliminary data.</text>
</comment>
<dbReference type="InterPro" id="IPR006094">
    <property type="entry name" value="Oxid_FAD_bind_N"/>
</dbReference>
<evidence type="ECO:0000256" key="16">
    <source>
        <dbReference type="ARBA" id="ARBA00023316"/>
    </source>
</evidence>
<dbReference type="GO" id="GO:0071555">
    <property type="term" value="P:cell wall organization"/>
    <property type="evidence" value="ECO:0007669"/>
    <property type="project" value="UniProtKB-KW"/>
</dbReference>
<dbReference type="Gene3D" id="3.30.465.10">
    <property type="match status" value="1"/>
</dbReference>
<dbReference type="GO" id="GO:0005829">
    <property type="term" value="C:cytosol"/>
    <property type="evidence" value="ECO:0007669"/>
    <property type="project" value="TreeGrafter"/>
</dbReference>
<dbReference type="InterPro" id="IPR011601">
    <property type="entry name" value="MurB_C"/>
</dbReference>
<dbReference type="EC" id="1.3.1.98" evidence="5 19"/>
<keyword evidence="10 19" id="KW-0274">FAD</keyword>
<keyword evidence="8 19" id="KW-0132">Cell division</keyword>
<evidence type="ECO:0000256" key="18">
    <source>
        <dbReference type="ARBA" id="ARBA00048914"/>
    </source>
</evidence>
<evidence type="ECO:0000256" key="13">
    <source>
        <dbReference type="ARBA" id="ARBA00022984"/>
    </source>
</evidence>
<gene>
    <name evidence="19 21" type="primary">murB</name>
    <name evidence="21" type="ORF">ZNDK_0256</name>
</gene>
<evidence type="ECO:0000256" key="10">
    <source>
        <dbReference type="ARBA" id="ARBA00022827"/>
    </source>
</evidence>
<feature type="domain" description="FAD-binding PCMH-type" evidence="20">
    <location>
        <begin position="17"/>
        <end position="187"/>
    </location>
</feature>
<accession>A0A6L2R4P7</accession>
<sequence length="295" mass="31779">MREVSSPSLADLTTLRIGGKALAALRLERASDFEVLPMRLRALGGRPLVLGAGSNILARDGELPIVLICPDFLRQLEVVSEKDDKVCVRAGAAVPMARLVRFCARHGLSGLEGLVGIPGRVGGGIAMNAGSFGTEICAALESVQILSGNSVHKIPARDMRFGYRSFSVSKGILDFVVLEAIFSLIKLSIDGIRNSMRHNFFEKKSKQPLTAWSAGCVFKNPPSEMPAGRLLELSGYKGKKLGGMAFSSLHANFLLNEGRGCATAALDLIHEAREAVRRRFGCMLELEVRVTPCLC</sequence>
<evidence type="ECO:0000256" key="1">
    <source>
        <dbReference type="ARBA" id="ARBA00001974"/>
    </source>
</evidence>
<dbReference type="GO" id="GO:0051301">
    <property type="term" value="P:cell division"/>
    <property type="evidence" value="ECO:0007669"/>
    <property type="project" value="UniProtKB-KW"/>
</dbReference>
<keyword evidence="14 19" id="KW-0560">Oxidoreductase</keyword>
<keyword evidence="13 19" id="KW-0573">Peptidoglycan synthesis</keyword>
<dbReference type="InterPro" id="IPR016166">
    <property type="entry name" value="FAD-bd_PCMH"/>
</dbReference>
<feature type="active site" evidence="19">
    <location>
        <position position="287"/>
    </location>
</feature>
<evidence type="ECO:0000256" key="19">
    <source>
        <dbReference type="HAMAP-Rule" id="MF_00037"/>
    </source>
</evidence>
<dbReference type="NCBIfam" id="TIGR00179">
    <property type="entry name" value="murB"/>
    <property type="match status" value="1"/>
</dbReference>
<feature type="active site" description="Proton donor" evidence="19">
    <location>
        <position position="216"/>
    </location>
</feature>
<dbReference type="PANTHER" id="PTHR21071">
    <property type="entry name" value="UDP-N-ACETYLENOLPYRUVOYLGLUCOSAMINE REDUCTASE"/>
    <property type="match status" value="1"/>
</dbReference>
<dbReference type="AlphaFoldDB" id="A0A6L2R4P7"/>
<dbReference type="PANTHER" id="PTHR21071:SF4">
    <property type="entry name" value="UDP-N-ACETYLENOLPYRUVOYLGLUCOSAMINE REDUCTASE"/>
    <property type="match status" value="1"/>
</dbReference>
<comment type="pathway">
    <text evidence="4 19">Cell wall biogenesis; peptidoglycan biosynthesis.</text>
</comment>
<comment type="subcellular location">
    <subcellularLocation>
        <location evidence="3 19">Cytoplasm</location>
    </subcellularLocation>
</comment>
<dbReference type="GO" id="GO:0008762">
    <property type="term" value="F:UDP-N-acetylmuramate dehydrogenase activity"/>
    <property type="evidence" value="ECO:0007669"/>
    <property type="project" value="UniProtKB-UniRule"/>
</dbReference>
<evidence type="ECO:0000256" key="2">
    <source>
        <dbReference type="ARBA" id="ARBA00003921"/>
    </source>
</evidence>
<dbReference type="InterPro" id="IPR016167">
    <property type="entry name" value="FAD-bd_PCMH_sub1"/>
</dbReference>
<name>A0A6L2R4P7_9BACT</name>
<dbReference type="Pfam" id="PF01565">
    <property type="entry name" value="FAD_binding_4"/>
    <property type="match status" value="1"/>
</dbReference>
<evidence type="ECO:0000256" key="7">
    <source>
        <dbReference type="ARBA" id="ARBA00022490"/>
    </source>
</evidence>
<comment type="function">
    <text evidence="2 19">Cell wall formation.</text>
</comment>
<evidence type="ECO:0000256" key="4">
    <source>
        <dbReference type="ARBA" id="ARBA00004752"/>
    </source>
</evidence>
<evidence type="ECO:0000256" key="6">
    <source>
        <dbReference type="ARBA" id="ARBA00015188"/>
    </source>
</evidence>
<dbReference type="InterPro" id="IPR036318">
    <property type="entry name" value="FAD-bd_PCMH-like_sf"/>
</dbReference>
<dbReference type="EMBL" id="BLLL01000002">
    <property type="protein sequence ID" value="GFH62485.1"/>
    <property type="molecule type" value="Genomic_DNA"/>
</dbReference>
<evidence type="ECO:0000256" key="8">
    <source>
        <dbReference type="ARBA" id="ARBA00022618"/>
    </source>
</evidence>
<evidence type="ECO:0000256" key="12">
    <source>
        <dbReference type="ARBA" id="ARBA00022960"/>
    </source>
</evidence>
<evidence type="ECO:0000256" key="14">
    <source>
        <dbReference type="ARBA" id="ARBA00023002"/>
    </source>
</evidence>
<keyword evidence="7 19" id="KW-0963">Cytoplasm</keyword>
<comment type="similarity">
    <text evidence="19">Belongs to the MurB family.</text>
</comment>
<dbReference type="Pfam" id="PF02873">
    <property type="entry name" value="MurB_C"/>
    <property type="match status" value="1"/>
</dbReference>
<keyword evidence="16 19" id="KW-0961">Cell wall biogenesis/degradation</keyword>
<evidence type="ECO:0000256" key="5">
    <source>
        <dbReference type="ARBA" id="ARBA00012518"/>
    </source>
</evidence>
<keyword evidence="11 19" id="KW-0521">NADP</keyword>
<comment type="catalytic activity">
    <reaction evidence="18 19">
        <text>UDP-N-acetyl-alpha-D-muramate + NADP(+) = UDP-N-acetyl-3-O-(1-carboxyvinyl)-alpha-D-glucosamine + NADPH + H(+)</text>
        <dbReference type="Rhea" id="RHEA:12248"/>
        <dbReference type="ChEBI" id="CHEBI:15378"/>
        <dbReference type="ChEBI" id="CHEBI:57783"/>
        <dbReference type="ChEBI" id="CHEBI:58349"/>
        <dbReference type="ChEBI" id="CHEBI:68483"/>
        <dbReference type="ChEBI" id="CHEBI:70757"/>
        <dbReference type="EC" id="1.3.1.98"/>
    </reaction>
</comment>
<dbReference type="Gene3D" id="3.90.78.10">
    <property type="entry name" value="UDP-N-acetylenolpyruvoylglucosamine reductase, C-terminal domain"/>
    <property type="match status" value="1"/>
</dbReference>
<dbReference type="GO" id="GO:0071949">
    <property type="term" value="F:FAD binding"/>
    <property type="evidence" value="ECO:0007669"/>
    <property type="project" value="InterPro"/>
</dbReference>
<dbReference type="InterPro" id="IPR016169">
    <property type="entry name" value="FAD-bd_PCMH_sub2"/>
</dbReference>
<evidence type="ECO:0000256" key="17">
    <source>
        <dbReference type="ARBA" id="ARBA00031026"/>
    </source>
</evidence>
<protein>
    <recommendedName>
        <fullName evidence="6 19">UDP-N-acetylenolpyruvoylglucosamine reductase</fullName>
        <ecNumber evidence="5 19">1.3.1.98</ecNumber>
    </recommendedName>
    <alternativeName>
        <fullName evidence="17 19">UDP-N-acetylmuramate dehydrogenase</fullName>
    </alternativeName>
</protein>
<dbReference type="SUPFAM" id="SSF56176">
    <property type="entry name" value="FAD-binding/transporter-associated domain-like"/>
    <property type="match status" value="1"/>
</dbReference>
<evidence type="ECO:0000256" key="3">
    <source>
        <dbReference type="ARBA" id="ARBA00004496"/>
    </source>
</evidence>
<dbReference type="InterPro" id="IPR003170">
    <property type="entry name" value="MurB"/>
</dbReference>
<evidence type="ECO:0000313" key="22">
    <source>
        <dbReference type="Proteomes" id="UP000505077"/>
    </source>
</evidence>
<evidence type="ECO:0000256" key="11">
    <source>
        <dbReference type="ARBA" id="ARBA00022857"/>
    </source>
</evidence>
<dbReference type="Proteomes" id="UP000505077">
    <property type="component" value="Unassembled WGS sequence"/>
</dbReference>
<dbReference type="InterPro" id="IPR036635">
    <property type="entry name" value="MurB_C_sf"/>
</dbReference>
<keyword evidence="12 19" id="KW-0133">Cell shape</keyword>
<proteinExistence type="inferred from homology"/>
<comment type="cofactor">
    <cofactor evidence="1 19">
        <name>FAD</name>
        <dbReference type="ChEBI" id="CHEBI:57692"/>
    </cofactor>
</comment>
<evidence type="ECO:0000313" key="21">
    <source>
        <dbReference type="EMBL" id="GFH62485.1"/>
    </source>
</evidence>
<evidence type="ECO:0000259" key="20">
    <source>
        <dbReference type="PROSITE" id="PS51387"/>
    </source>
</evidence>
<keyword evidence="15 19" id="KW-0131">Cell cycle</keyword>
<dbReference type="GO" id="GO:0008360">
    <property type="term" value="P:regulation of cell shape"/>
    <property type="evidence" value="ECO:0007669"/>
    <property type="project" value="UniProtKB-KW"/>
</dbReference>
<organism evidence="21 22">
    <name type="scientific">Candidatus Desulfovibrio kirbyi</name>
    <dbReference type="NCBI Taxonomy" id="2696086"/>
    <lineage>
        <taxon>Bacteria</taxon>
        <taxon>Pseudomonadati</taxon>
        <taxon>Thermodesulfobacteriota</taxon>
        <taxon>Desulfovibrionia</taxon>
        <taxon>Desulfovibrionales</taxon>
        <taxon>Desulfovibrionaceae</taxon>
        <taxon>Desulfovibrio</taxon>
    </lineage>
</organism>
<dbReference type="GO" id="GO:0009252">
    <property type="term" value="P:peptidoglycan biosynthetic process"/>
    <property type="evidence" value="ECO:0007669"/>
    <property type="project" value="UniProtKB-UniRule"/>
</dbReference>
<dbReference type="Gene3D" id="3.30.43.10">
    <property type="entry name" value="Uridine Diphospho-n-acetylenolpyruvylglucosamine Reductase, domain 2"/>
    <property type="match status" value="1"/>
</dbReference>
<dbReference type="SUPFAM" id="SSF56194">
    <property type="entry name" value="Uridine diphospho-N-Acetylenolpyruvylglucosamine reductase, MurB, C-terminal domain"/>
    <property type="match status" value="1"/>
</dbReference>
<keyword evidence="9 19" id="KW-0285">Flavoprotein</keyword>
<evidence type="ECO:0000256" key="15">
    <source>
        <dbReference type="ARBA" id="ARBA00023306"/>
    </source>
</evidence>
<evidence type="ECO:0000256" key="9">
    <source>
        <dbReference type="ARBA" id="ARBA00022630"/>
    </source>
</evidence>
<feature type="active site" evidence="19">
    <location>
        <position position="164"/>
    </location>
</feature>
<dbReference type="HAMAP" id="MF_00037">
    <property type="entry name" value="MurB"/>
    <property type="match status" value="1"/>
</dbReference>
<dbReference type="UniPathway" id="UPA00219"/>
<dbReference type="PROSITE" id="PS51387">
    <property type="entry name" value="FAD_PCMH"/>
    <property type="match status" value="1"/>
</dbReference>
<reference evidence="21 22" key="1">
    <citation type="journal article" date="2020" name="ISME J.">
        <title>Parallel Reductive Genome Evolution in Desulfovibrio Ectosymbionts Independently Acquired by Trichonympha Protists in the Termite Gut.</title>
        <authorList>
            <person name="Takeuchi M."/>
            <person name="Kuwahara H."/>
            <person name="Murakami T."/>
            <person name="Takahashi K."/>
            <person name="Kajitani R."/>
            <person name="Toyoda A."/>
            <person name="Itoh T."/>
            <person name="Ohkuma M."/>
            <person name="Hongoh Y."/>
        </authorList>
    </citation>
    <scope>NUCLEOTIDE SEQUENCE [LARGE SCALE GENOMIC DNA]</scope>
    <source>
        <strain evidence="21">ZnDsv-02</strain>
    </source>
</reference>